<evidence type="ECO:0000313" key="1">
    <source>
        <dbReference type="EMBL" id="KAG1793479.1"/>
    </source>
</evidence>
<accession>A0A9P7AQV1</accession>
<protein>
    <submittedName>
        <fullName evidence="1">Uncharacterized protein</fullName>
    </submittedName>
</protein>
<dbReference type="AlphaFoldDB" id="A0A9P7AQV1"/>
<keyword evidence="2" id="KW-1185">Reference proteome</keyword>
<comment type="caution">
    <text evidence="1">The sequence shown here is derived from an EMBL/GenBank/DDBJ whole genome shotgun (WGS) entry which is preliminary data.</text>
</comment>
<dbReference type="RefSeq" id="XP_041159904.1">
    <property type="nucleotide sequence ID" value="XM_041297936.1"/>
</dbReference>
<organism evidence="1 2">
    <name type="scientific">Suillus plorans</name>
    <dbReference type="NCBI Taxonomy" id="116603"/>
    <lineage>
        <taxon>Eukaryota</taxon>
        <taxon>Fungi</taxon>
        <taxon>Dikarya</taxon>
        <taxon>Basidiomycota</taxon>
        <taxon>Agaricomycotina</taxon>
        <taxon>Agaricomycetes</taxon>
        <taxon>Agaricomycetidae</taxon>
        <taxon>Boletales</taxon>
        <taxon>Suillineae</taxon>
        <taxon>Suillaceae</taxon>
        <taxon>Suillus</taxon>
    </lineage>
</organism>
<name>A0A9P7AQV1_9AGAM</name>
<dbReference type="OrthoDB" id="2662502at2759"/>
<dbReference type="EMBL" id="JABBWE010000030">
    <property type="protein sequence ID" value="KAG1793479.1"/>
    <property type="molecule type" value="Genomic_DNA"/>
</dbReference>
<gene>
    <name evidence="1" type="ORF">HD556DRAFT_1237899</name>
</gene>
<dbReference type="InterPro" id="IPR046521">
    <property type="entry name" value="DUF6698"/>
</dbReference>
<dbReference type="Pfam" id="PF20414">
    <property type="entry name" value="DUF6698"/>
    <property type="match status" value="1"/>
</dbReference>
<evidence type="ECO:0000313" key="2">
    <source>
        <dbReference type="Proteomes" id="UP000719766"/>
    </source>
</evidence>
<dbReference type="GeneID" id="64591700"/>
<sequence length="318" mass="36461">SSESNAYYGRPIRRLVCLTERVEDLVAEFNRRIVLGAVNESDTDKMDSDDPDENRRYRSFKKLMEWCPSARNLLRSSAEHEILAFAYNKLNEGSDGARGDDSASLKCAVADWLMERTPTPNPTIHRQDKSGRGFYNDVTGGLLCPVDYDWSNPIVRASIRDYHPDFRITACSWPSFLYEDGCYDPQNPANGLFKGKLLVKAFKHVFTSPTSTYEEQPADSAACSVRKKNSAERRTRRDLRFALSSAGSWRIVDDEFNHQEFYDNIVDYLKLPPSPEAAKDVDDLLLWWNQKVFGRKFVSDYRPQHANKMSVAMTLARR</sequence>
<dbReference type="Proteomes" id="UP000719766">
    <property type="component" value="Unassembled WGS sequence"/>
</dbReference>
<reference evidence="1" key="1">
    <citation type="journal article" date="2020" name="New Phytol.">
        <title>Comparative genomics reveals dynamic genome evolution in host specialist ectomycorrhizal fungi.</title>
        <authorList>
            <person name="Lofgren L.A."/>
            <person name="Nguyen N.H."/>
            <person name="Vilgalys R."/>
            <person name="Ruytinx J."/>
            <person name="Liao H.L."/>
            <person name="Branco S."/>
            <person name="Kuo A."/>
            <person name="LaButti K."/>
            <person name="Lipzen A."/>
            <person name="Andreopoulos W."/>
            <person name="Pangilinan J."/>
            <person name="Riley R."/>
            <person name="Hundley H."/>
            <person name="Na H."/>
            <person name="Barry K."/>
            <person name="Grigoriev I.V."/>
            <person name="Stajich J.E."/>
            <person name="Kennedy P.G."/>
        </authorList>
    </citation>
    <scope>NUCLEOTIDE SEQUENCE</scope>
    <source>
        <strain evidence="1">S12</strain>
    </source>
</reference>
<feature type="non-terminal residue" evidence="1">
    <location>
        <position position="318"/>
    </location>
</feature>
<proteinExistence type="predicted"/>